<dbReference type="EMBL" id="JAUSYY010000001">
    <property type="protein sequence ID" value="MDQ0893034.1"/>
    <property type="molecule type" value="Genomic_DNA"/>
</dbReference>
<evidence type="ECO:0000313" key="4">
    <source>
        <dbReference type="Proteomes" id="UP001239083"/>
    </source>
</evidence>
<accession>A0ABU0R7N2</accession>
<dbReference type="PANTHER" id="PTHR36509:SF2">
    <property type="entry name" value="BLL3101 PROTEIN"/>
    <property type="match status" value="1"/>
</dbReference>
<reference evidence="3 4" key="1">
    <citation type="submission" date="2023-07" db="EMBL/GenBank/DDBJ databases">
        <title>Comparative genomics of wheat-associated soil bacteria to identify genetic determinants of phenazine resistance.</title>
        <authorList>
            <person name="Mouncey N."/>
        </authorList>
    </citation>
    <scope>NUCLEOTIDE SEQUENCE [LARGE SCALE GENOMIC DNA]</scope>
    <source>
        <strain evidence="3 4">V3I3</strain>
    </source>
</reference>
<protein>
    <recommendedName>
        <fullName evidence="5">Carboxylesterase</fullName>
    </recommendedName>
</protein>
<dbReference type="SUPFAM" id="SSF160935">
    <property type="entry name" value="VPA0735-like"/>
    <property type="match status" value="1"/>
</dbReference>
<feature type="domain" description="DUF1214" evidence="1">
    <location>
        <begin position="221"/>
        <end position="299"/>
    </location>
</feature>
<comment type="caution">
    <text evidence="3">The sequence shown here is derived from an EMBL/GenBank/DDBJ whole genome shotgun (WGS) entry which is preliminary data.</text>
</comment>
<dbReference type="Pfam" id="PF06742">
    <property type="entry name" value="DUF1214"/>
    <property type="match status" value="1"/>
</dbReference>
<dbReference type="InterPro" id="IPR010679">
    <property type="entry name" value="DUF1254"/>
</dbReference>
<dbReference type="Pfam" id="PF06863">
    <property type="entry name" value="DUF1254"/>
    <property type="match status" value="1"/>
</dbReference>
<proteinExistence type="predicted"/>
<evidence type="ECO:0000259" key="2">
    <source>
        <dbReference type="Pfam" id="PF06863"/>
    </source>
</evidence>
<name>A0ABU0R7N2_9MICO</name>
<dbReference type="InterPro" id="IPR037049">
    <property type="entry name" value="DUF1214_C_sf"/>
</dbReference>
<dbReference type="InterPro" id="IPR010621">
    <property type="entry name" value="DUF1214"/>
</dbReference>
<keyword evidence="4" id="KW-1185">Reference proteome</keyword>
<feature type="domain" description="DUF1254" evidence="2">
    <location>
        <begin position="29"/>
        <end position="139"/>
    </location>
</feature>
<gene>
    <name evidence="3" type="ORF">QFZ26_000589</name>
</gene>
<dbReference type="Proteomes" id="UP001239083">
    <property type="component" value="Unassembled WGS sequence"/>
</dbReference>
<dbReference type="PANTHER" id="PTHR36509">
    <property type="entry name" value="BLL3101 PROTEIN"/>
    <property type="match status" value="1"/>
</dbReference>
<organism evidence="3 4">
    <name type="scientific">Agromyces ramosus</name>
    <dbReference type="NCBI Taxonomy" id="33879"/>
    <lineage>
        <taxon>Bacteria</taxon>
        <taxon>Bacillati</taxon>
        <taxon>Actinomycetota</taxon>
        <taxon>Actinomycetes</taxon>
        <taxon>Micrococcales</taxon>
        <taxon>Microbacteriaceae</taxon>
        <taxon>Agromyces</taxon>
    </lineage>
</organism>
<evidence type="ECO:0008006" key="5">
    <source>
        <dbReference type="Google" id="ProtNLM"/>
    </source>
</evidence>
<evidence type="ECO:0000259" key="1">
    <source>
        <dbReference type="Pfam" id="PF06742"/>
    </source>
</evidence>
<dbReference type="Gene3D" id="2.60.120.600">
    <property type="entry name" value="Domain of unknown function DUF1214, C-terminal domain"/>
    <property type="match status" value="1"/>
</dbReference>
<evidence type="ECO:0000313" key="3">
    <source>
        <dbReference type="EMBL" id="MDQ0893034.1"/>
    </source>
</evidence>
<dbReference type="RefSeq" id="WP_307039134.1">
    <property type="nucleotide sequence ID" value="NZ_JAUSYY010000001.1"/>
</dbReference>
<sequence>MAITVSNDNFVRAETDRMFAGLQAAAGGVNTWNHYREPTPIDQQTIIRMNRDTLYSLAVVDASKGVTLTVPESGERYLSVMVIDEDHYIKRIFHEPGTYTLTADEIGTPYAAFGARVLLDETDPGDLDRVHAIQDGFSIDAASNEPFVMPDYDEASFTATREAILAEVRRVGLASGTHGMFGDKDEVDPQQHLLGTAAGWGGLPETEAFYVSEEPHLPVGAYQLTAKDVPVDAFWSVSLYNAAGFFEQNALGAYSVNSINGVKNDDGSVTVRFGGDESLPNCLPLTEGWNYLVRMYRPHPEILDGSWKFPKLEPVD</sequence>